<evidence type="ECO:0000313" key="2">
    <source>
        <dbReference type="EMBL" id="KAI0519716.1"/>
    </source>
</evidence>
<dbReference type="CDD" id="cd01650">
    <property type="entry name" value="RT_nLTR_like"/>
    <property type="match status" value="1"/>
</dbReference>
<gene>
    <name evidence="2" type="ORF">KFK09_007175</name>
</gene>
<organism evidence="2 3">
    <name type="scientific">Dendrobium nobile</name>
    <name type="common">Orchid</name>
    <dbReference type="NCBI Taxonomy" id="94219"/>
    <lineage>
        <taxon>Eukaryota</taxon>
        <taxon>Viridiplantae</taxon>
        <taxon>Streptophyta</taxon>
        <taxon>Embryophyta</taxon>
        <taxon>Tracheophyta</taxon>
        <taxon>Spermatophyta</taxon>
        <taxon>Magnoliopsida</taxon>
        <taxon>Liliopsida</taxon>
        <taxon>Asparagales</taxon>
        <taxon>Orchidaceae</taxon>
        <taxon>Epidendroideae</taxon>
        <taxon>Malaxideae</taxon>
        <taxon>Dendrobiinae</taxon>
        <taxon>Dendrobium</taxon>
    </lineage>
</organism>
<evidence type="ECO:0000259" key="1">
    <source>
        <dbReference type="PROSITE" id="PS50878"/>
    </source>
</evidence>
<dbReference type="InterPro" id="IPR036691">
    <property type="entry name" value="Endo/exonu/phosph_ase_sf"/>
</dbReference>
<dbReference type="PANTHER" id="PTHR31635">
    <property type="entry name" value="REVERSE TRANSCRIPTASE DOMAIN-CONTAINING PROTEIN-RELATED"/>
    <property type="match status" value="1"/>
</dbReference>
<dbReference type="InterPro" id="IPR043502">
    <property type="entry name" value="DNA/RNA_pol_sf"/>
</dbReference>
<dbReference type="PANTHER" id="PTHR31635:SF196">
    <property type="entry name" value="REVERSE TRANSCRIPTASE DOMAIN-CONTAINING PROTEIN-RELATED"/>
    <property type="match status" value="1"/>
</dbReference>
<dbReference type="InterPro" id="IPR000477">
    <property type="entry name" value="RT_dom"/>
</dbReference>
<dbReference type="Pfam" id="PF14111">
    <property type="entry name" value="DUF4283"/>
    <property type="match status" value="1"/>
</dbReference>
<evidence type="ECO:0000313" key="3">
    <source>
        <dbReference type="Proteomes" id="UP000829196"/>
    </source>
</evidence>
<dbReference type="Pfam" id="PF00078">
    <property type="entry name" value="RVT_1"/>
    <property type="match status" value="1"/>
</dbReference>
<sequence>MNVPRPMGSVRPRGKGKSVLIENVVGGIMNPGVAIHESSASNDLILRVNNFSGVLDTLKGRKIGDDLSSAEVLKEDISMEEGPVEMELQKNKSNEIVEAWSKPKPIKLSFNKNNVKFLEDGIAVKLNADMEARNLQILKNSVVIKVLGNNVPFSVCSTELRKQWSRFGGFHLTLIGMDWIFCSFQSSEVVDEILNGGPWYVNGFIVGMDRWSVAFDPNTFKGILAPVWVRFPCLPLYCWDEDNIARIASCLGTPMYIDGNTFRWSKREFARVCVRIDLEKKLLNGVWVDGSAGRFFQRVEYEKIDLLSYQCGRVGHNREICPENEKEVGKEIGKKNLQENKSSVISSEYGPWIHVHFKDRRYNRGNVVDRITMVNKKDIVEVNDVLASDSRDVHGKSFGKENSETAITNRFAVLSEDPEEVCLVEQVNDIKNTEEDRECIDAEINHRELGVSSAVVKVRLAKELKSLGPVDAEHKKKKRGERKKEASLYLKEIVRDHSIYFIGLMEMKLASINRKYIDYLIGKEWEYYHHPTEGTSGGIMVLWNRKLVSFDIRETSSQVIVGSLSVPNLGIWRIATMYGSINCKERESLWKQLQDSMEVTIPSIIGGDFNCIVNKEEKRGGKRFLFSKGPREMKGFMVNSDFHDIGSMGPRFTWCNNKEGTSRIWERLDRCILNSVAIQMLPMATIKHLARVALDHSPIVLSMKDKICGKNKVFKFEDTWRSYPAAKSIVYNSWMKTDYGNEYSILQRKLKRTMKALFFWNRNKCKNLNVLKETLKKEILDLQNREACDVNWNADDLVLLRNKVHELNVTLRRLSTWWNQRAKVKWHEEGDINSRLFQNFASARRNGNRINQVKDEFNTIQVEENQIEKVFTDFFEKKWQQRNCILTGWPSVEEIQKVNNVDLAMLNEEFSVQELQISVFQQGNNKAPGIDGVTSSFYKSYWSIIWEVLWNAVNCFFKTCFLKREWKDTLTTLISKVKYPLLTSNYRPISLCQTNYKIVASMLVNRLKKVLDKMVYEEQAAFIPGRSISEHCLLAQEYFHKFKLSKNRKGLMALKLDMEQAYDSMGWSTLHQVLKWYGFPTLFSNLLMECVVDVRFSIIINGRNPNWICAKSGFRQGCPLSLYLFSLCSQLLSNSLEQRGKNLGICISPKGPRILHLLYADDVLILSHVSITLAKELKNIVEEFCKWTGQRVNINKSQILFSKMVSYPLKKKITRIIGFKEGLSLRANLLIVQVQTKVMEEDNIELLKWCSGKTISALVYEQMLNDRFNFADVEYFKWLRKLKLNKKVEVFWWRNYVKHGKEALPASVGASNALFLAVSKSTPYLSSWGTNLLRESSNNWCPPPKEWIKINLDSSLLTSNLLGIGGIFRDHKGRLICAFGKKKIHWDVAQLEM</sequence>
<dbReference type="PROSITE" id="PS50878">
    <property type="entry name" value="RT_POL"/>
    <property type="match status" value="1"/>
</dbReference>
<reference evidence="2" key="1">
    <citation type="journal article" date="2022" name="Front. Genet.">
        <title>Chromosome-Scale Assembly of the Dendrobium nobile Genome Provides Insights Into the Molecular Mechanism of the Biosynthesis of the Medicinal Active Ingredient of Dendrobium.</title>
        <authorList>
            <person name="Xu Q."/>
            <person name="Niu S.-C."/>
            <person name="Li K.-L."/>
            <person name="Zheng P.-J."/>
            <person name="Zhang X.-J."/>
            <person name="Jia Y."/>
            <person name="Liu Y."/>
            <person name="Niu Y.-X."/>
            <person name="Yu L.-H."/>
            <person name="Chen D.-F."/>
            <person name="Zhang G.-Q."/>
        </authorList>
    </citation>
    <scope>NUCLEOTIDE SEQUENCE</scope>
    <source>
        <tissue evidence="2">Leaf</tissue>
    </source>
</reference>
<dbReference type="Proteomes" id="UP000829196">
    <property type="component" value="Unassembled WGS sequence"/>
</dbReference>
<dbReference type="OrthoDB" id="1002078at2759"/>
<dbReference type="InterPro" id="IPR025558">
    <property type="entry name" value="DUF4283"/>
</dbReference>
<dbReference type="Gene3D" id="3.60.10.10">
    <property type="entry name" value="Endonuclease/exonuclease/phosphatase"/>
    <property type="match status" value="1"/>
</dbReference>
<keyword evidence="3" id="KW-1185">Reference proteome</keyword>
<dbReference type="SUPFAM" id="SSF56672">
    <property type="entry name" value="DNA/RNA polymerases"/>
    <property type="match status" value="1"/>
</dbReference>
<dbReference type="SMR" id="A0A8T3BUF7"/>
<protein>
    <recommendedName>
        <fullName evidence="1">Reverse transcriptase domain-containing protein</fullName>
    </recommendedName>
</protein>
<proteinExistence type="predicted"/>
<dbReference type="EMBL" id="JAGYWB010000006">
    <property type="protein sequence ID" value="KAI0519716.1"/>
    <property type="molecule type" value="Genomic_DNA"/>
</dbReference>
<comment type="caution">
    <text evidence="2">The sequence shown here is derived from an EMBL/GenBank/DDBJ whole genome shotgun (WGS) entry which is preliminary data.</text>
</comment>
<accession>A0A8T3BUF7</accession>
<dbReference type="SUPFAM" id="SSF56219">
    <property type="entry name" value="DNase I-like"/>
    <property type="match status" value="1"/>
</dbReference>
<name>A0A8T3BUF7_DENNO</name>
<feature type="domain" description="Reverse transcriptase" evidence="1">
    <location>
        <begin position="955"/>
        <end position="1221"/>
    </location>
</feature>